<keyword evidence="2" id="KW-1185">Reference proteome</keyword>
<dbReference type="EMBL" id="OU015567">
    <property type="protein sequence ID" value="CAG5114298.1"/>
    <property type="molecule type" value="Genomic_DNA"/>
</dbReference>
<reference evidence="1 2" key="1">
    <citation type="submission" date="2021-04" db="EMBL/GenBank/DDBJ databases">
        <authorList>
            <person name="Bliznina A."/>
        </authorList>
    </citation>
    <scope>NUCLEOTIDE SEQUENCE [LARGE SCALE GENOMIC DNA]</scope>
</reference>
<name>A0ABN7TF69_OIKDI</name>
<proteinExistence type="predicted"/>
<evidence type="ECO:0000313" key="2">
    <source>
        <dbReference type="Proteomes" id="UP001158576"/>
    </source>
</evidence>
<dbReference type="CDD" id="cd19757">
    <property type="entry name" value="Bbox1"/>
    <property type="match status" value="1"/>
</dbReference>
<accession>A0ABN7TF69</accession>
<gene>
    <name evidence="1" type="ORF">OKIOD_LOCUS17125</name>
</gene>
<evidence type="ECO:0000313" key="1">
    <source>
        <dbReference type="EMBL" id="CAG5114298.1"/>
    </source>
</evidence>
<sequence length="690" mass="81406">MLKPSAYDPLEVEEEIPDNLRFEPVIGSCELSEHFEKVDCDRCGDFVALFKCKECGISAAKIKRKVRRKSGSDSEEAFEVKEVCEEALPLNLCEDCSEEIHKALKENEQHNIESTIKLTGENLRDEAAKYLYPAVDIHSKYLETILEFEPRWTKETMQVVYRNREEVMNAFDKSLDAWVKQSISDIERACDQKYEEFKTLNEHAASADIYLGKLRRFQSGYGDSSEDEDLKKDEKAYERYLEAKVLSHATEINHYTPTVGPLFRWEGFGERLKILARQSMNTEIVYDTIDIFQIINKGIKREDKNYADEIKMEQIEPGQTKVYDMEEVLGDHQHIKLFCFPMLLFPRPGYFDMGAKIKRQLEIVITTACKTGKLRKLYDPDSLVHQIGVHYKNGIGRRFIIRRVHDQIYPALNSEDWYRIDIRGWGLHTEEDFKERLERFKMQIECLKEEIFDNAREKKKLVDPFNQNILKEDPTRVKSEKELEKEKRKKRGFEIVENGTEMPNFIVRMRNRQCYALMLALLKKGQDRVEFEKDGETLVTEGPCAGWVWKTPTSMVMYYVDYFEMAPIEIQMDARDPFAAIGGRFFYFDGLLKEIKVCPLVLEGWIDLRQLRTTKERLSCRLLSERVRDSDIRLLMRNWMERIKNFDIQFVKQIYPRNENAWFVKVQLQGSEEDDYMKKLDYFMVGHEKN</sequence>
<organism evidence="1 2">
    <name type="scientific">Oikopleura dioica</name>
    <name type="common">Tunicate</name>
    <dbReference type="NCBI Taxonomy" id="34765"/>
    <lineage>
        <taxon>Eukaryota</taxon>
        <taxon>Metazoa</taxon>
        <taxon>Chordata</taxon>
        <taxon>Tunicata</taxon>
        <taxon>Appendicularia</taxon>
        <taxon>Copelata</taxon>
        <taxon>Oikopleuridae</taxon>
        <taxon>Oikopleura</taxon>
    </lineage>
</organism>
<dbReference type="Proteomes" id="UP001158576">
    <property type="component" value="Chromosome 2"/>
</dbReference>
<protein>
    <submittedName>
        <fullName evidence="1">Oidioi.mRNA.OKI2018_I69.chr2.g8360.t1.cds</fullName>
    </submittedName>
</protein>